<dbReference type="AlphaFoldDB" id="A0A4R3NKU3"/>
<dbReference type="Proteomes" id="UP000295097">
    <property type="component" value="Unassembled WGS sequence"/>
</dbReference>
<comment type="caution">
    <text evidence="1">The sequence shown here is derived from an EMBL/GenBank/DDBJ whole genome shotgun (WGS) entry which is preliminary data.</text>
</comment>
<name>A0A4R3NKU3_9HYPH</name>
<evidence type="ECO:0000313" key="1">
    <source>
        <dbReference type="EMBL" id="TCT29729.1"/>
    </source>
</evidence>
<gene>
    <name evidence="1" type="ORF">EDC90_10481</name>
</gene>
<dbReference type="InterPro" id="IPR009367">
    <property type="entry name" value="Elm1-like"/>
</dbReference>
<dbReference type="RefSeq" id="WP_132314056.1">
    <property type="nucleotide sequence ID" value="NZ_SMAR01000048.1"/>
</dbReference>
<accession>A0A4R3NKU3</accession>
<organism evidence="1 2">
    <name type="scientific">Martelella mediterranea</name>
    <dbReference type="NCBI Taxonomy" id="293089"/>
    <lineage>
        <taxon>Bacteria</taxon>
        <taxon>Pseudomonadati</taxon>
        <taxon>Pseudomonadota</taxon>
        <taxon>Alphaproteobacteria</taxon>
        <taxon>Hyphomicrobiales</taxon>
        <taxon>Aurantimonadaceae</taxon>
        <taxon>Martelella</taxon>
    </lineage>
</organism>
<dbReference type="OrthoDB" id="272235at2"/>
<reference evidence="1 2" key="1">
    <citation type="submission" date="2019-03" db="EMBL/GenBank/DDBJ databases">
        <title>Freshwater and sediment microbial communities from various areas in North America, analyzing microbe dynamics in response to fracking.</title>
        <authorList>
            <person name="Lamendella R."/>
        </authorList>
    </citation>
    <scope>NUCLEOTIDE SEQUENCE [LARGE SCALE GENOMIC DNA]</scope>
    <source>
        <strain evidence="1 2">175.2</strain>
    </source>
</reference>
<protein>
    <recommendedName>
        <fullName evidence="3">Mitochondrial fission protein ELM1</fullName>
    </recommendedName>
</protein>
<evidence type="ECO:0008006" key="3">
    <source>
        <dbReference type="Google" id="ProtNLM"/>
    </source>
</evidence>
<sequence>MRAWILTDGKIGDRVQCLGVARRLQADIEERVLAPGKPWTWLMPRGPVPFRDRHTRHDSPIAPPFPDIAIASGRRAVPYLRSLRKVSNGRTFTVFLKDPRIAPDFADLVWVPRHDRLRGPNVLVSDTAPHNLQLHEIKAATENRPRVWDSLPGPRLGMMIGNPLSGARNAQDALNVFLRQVDRALDQVGSIIITPSRRSPASLMAALKERLNGFPHWIWDGTGDNPYQAILGFADMLAVTADSHNMVSEALFTGKPVFPVMTGTLNPKLARFLAHIRDDGFVRPFEGTLEPYDYQPVDTTAVIADAILEKLEHRAISLQRMLLI</sequence>
<dbReference type="EMBL" id="SMAR01000048">
    <property type="protein sequence ID" value="TCT29729.1"/>
    <property type="molecule type" value="Genomic_DNA"/>
</dbReference>
<dbReference type="Pfam" id="PF06258">
    <property type="entry name" value="Mito_fiss_Elm1"/>
    <property type="match status" value="1"/>
</dbReference>
<proteinExistence type="predicted"/>
<evidence type="ECO:0000313" key="2">
    <source>
        <dbReference type="Proteomes" id="UP000295097"/>
    </source>
</evidence>
<dbReference type="PANTHER" id="PTHR33986:SF15">
    <property type="entry name" value="MITOCHONDRIAL FISSION PROTEIN ELM1"/>
    <property type="match status" value="1"/>
</dbReference>
<keyword evidence="2" id="KW-1185">Reference proteome</keyword>
<dbReference type="PANTHER" id="PTHR33986">
    <property type="entry name" value="OS02G0535700 PROTEIN"/>
    <property type="match status" value="1"/>
</dbReference>